<dbReference type="PROSITE" id="PS00108">
    <property type="entry name" value="PROTEIN_KINASE_ST"/>
    <property type="match status" value="1"/>
</dbReference>
<dbReference type="GO" id="GO:0004708">
    <property type="term" value="F:MAP kinase kinase activity"/>
    <property type="evidence" value="ECO:0007669"/>
    <property type="project" value="UniProtKB-EC"/>
</dbReference>
<keyword evidence="12" id="KW-1185">Reference proteome</keyword>
<name>A0AA36F383_OCTVU</name>
<protein>
    <recommendedName>
        <fullName evidence="7">mitogen-activated protein kinase kinase</fullName>
        <ecNumber evidence="7">2.7.12.2</ecNumber>
    </recommendedName>
</protein>
<evidence type="ECO:0000256" key="4">
    <source>
        <dbReference type="ARBA" id="ARBA00022777"/>
    </source>
</evidence>
<dbReference type="EMBL" id="OX597818">
    <property type="protein sequence ID" value="CAI9722809.1"/>
    <property type="molecule type" value="Genomic_DNA"/>
</dbReference>
<dbReference type="InterPro" id="IPR011009">
    <property type="entry name" value="Kinase-like_dom_sf"/>
</dbReference>
<evidence type="ECO:0000256" key="3">
    <source>
        <dbReference type="ARBA" id="ARBA00022741"/>
    </source>
</evidence>
<evidence type="ECO:0000256" key="7">
    <source>
        <dbReference type="ARBA" id="ARBA00038999"/>
    </source>
</evidence>
<proteinExistence type="inferred from homology"/>
<dbReference type="InterPro" id="IPR000719">
    <property type="entry name" value="Prot_kinase_dom"/>
</dbReference>
<dbReference type="FunFam" id="3.30.200.20:FF:000040">
    <property type="entry name" value="Dual specificity mitogen-activated protein kinase kinase"/>
    <property type="match status" value="1"/>
</dbReference>
<dbReference type="Gene3D" id="1.10.510.10">
    <property type="entry name" value="Transferase(Phosphotransferase) domain 1"/>
    <property type="match status" value="1"/>
</dbReference>
<evidence type="ECO:0000256" key="1">
    <source>
        <dbReference type="ARBA" id="ARBA00022527"/>
    </source>
</evidence>
<dbReference type="PROSITE" id="PS00107">
    <property type="entry name" value="PROTEIN_KINASE_ATP"/>
    <property type="match status" value="1"/>
</dbReference>
<dbReference type="InterPro" id="IPR017441">
    <property type="entry name" value="Protein_kinase_ATP_BS"/>
</dbReference>
<dbReference type="GO" id="GO:0004674">
    <property type="term" value="F:protein serine/threonine kinase activity"/>
    <property type="evidence" value="ECO:0007669"/>
    <property type="project" value="UniProtKB-KW"/>
</dbReference>
<evidence type="ECO:0000256" key="6">
    <source>
        <dbReference type="ARBA" id="ARBA00038035"/>
    </source>
</evidence>
<evidence type="ECO:0000256" key="2">
    <source>
        <dbReference type="ARBA" id="ARBA00022679"/>
    </source>
</evidence>
<comment type="similarity">
    <text evidence="6">Belongs to the protein kinase superfamily. STE Ser/Thr protein kinase family. MAP kinase kinase subfamily.</text>
</comment>
<dbReference type="Gene3D" id="3.30.200.20">
    <property type="entry name" value="Phosphorylase Kinase, domain 1"/>
    <property type="match status" value="1"/>
</dbReference>
<evidence type="ECO:0000313" key="12">
    <source>
        <dbReference type="Proteomes" id="UP001162480"/>
    </source>
</evidence>
<keyword evidence="1 9" id="KW-0723">Serine/threonine-protein kinase</keyword>
<dbReference type="GO" id="GO:0005524">
    <property type="term" value="F:ATP binding"/>
    <property type="evidence" value="ECO:0007669"/>
    <property type="project" value="UniProtKB-UniRule"/>
</dbReference>
<dbReference type="Pfam" id="PF00069">
    <property type="entry name" value="Pkinase"/>
    <property type="match status" value="1"/>
</dbReference>
<dbReference type="Proteomes" id="UP001162480">
    <property type="component" value="Chromosome 5"/>
</dbReference>
<evidence type="ECO:0000313" key="11">
    <source>
        <dbReference type="EMBL" id="CAI9722809.1"/>
    </source>
</evidence>
<evidence type="ECO:0000256" key="9">
    <source>
        <dbReference type="RuleBase" id="RU000304"/>
    </source>
</evidence>
<accession>A0AA36F383</accession>
<keyword evidence="5 8" id="KW-0067">ATP-binding</keyword>
<gene>
    <name evidence="11" type="ORF">OCTVUL_1B016830</name>
</gene>
<feature type="domain" description="Protein kinase" evidence="10">
    <location>
        <begin position="36"/>
        <end position="295"/>
    </location>
</feature>
<dbReference type="SUPFAM" id="SSF56112">
    <property type="entry name" value="Protein kinase-like (PK-like)"/>
    <property type="match status" value="1"/>
</dbReference>
<evidence type="ECO:0000259" key="10">
    <source>
        <dbReference type="PROSITE" id="PS50011"/>
    </source>
</evidence>
<dbReference type="PROSITE" id="PS50011">
    <property type="entry name" value="PROTEIN_KINASE_DOM"/>
    <property type="match status" value="1"/>
</dbReference>
<keyword evidence="3 8" id="KW-0547">Nucleotide-binding</keyword>
<keyword evidence="4 11" id="KW-0418">Kinase</keyword>
<keyword evidence="2" id="KW-0808">Transferase</keyword>
<dbReference type="EC" id="2.7.12.2" evidence="7"/>
<dbReference type="PANTHER" id="PTHR48013">
    <property type="entry name" value="DUAL SPECIFICITY MITOGEN-ACTIVATED PROTEIN KINASE KINASE 5-RELATED"/>
    <property type="match status" value="1"/>
</dbReference>
<feature type="binding site" evidence="8">
    <location>
        <position position="66"/>
    </location>
    <ligand>
        <name>ATP</name>
        <dbReference type="ChEBI" id="CHEBI:30616"/>
    </ligand>
</feature>
<evidence type="ECO:0000256" key="5">
    <source>
        <dbReference type="ARBA" id="ARBA00022840"/>
    </source>
</evidence>
<evidence type="ECO:0000256" key="8">
    <source>
        <dbReference type="PROSITE-ProRule" id="PRU10141"/>
    </source>
</evidence>
<sequence>MRRRMDPEIRKSLEGLSPVTNIELDGKEVPCRVDDLKQLSVLGNGSFGVVYGMEHRPTKKIMAVKKIKFVTSDQDKMKRLVRDLEISKKVNSEYTVKCLGTLFSEGDVWILMEKKDLCLEQFYQHVNSTTIPEEFLAKTTLIVVKALQYLRKELKIMHKDVKPSNILLEKNGGVCVCDFGVSGPLDDSFAKSMNAGCKAYMAPELIDPDLSPVPNDVRSDVWSLGITLIEVGNGKYPYTITSNPFDFVKEIVEGDPPKLTPGKYSKNFEKFTAFCLTKQVEDRPKYEGLLGHTFLQNAEKDDFNMKNFIEPKAEEYLTSNCLSHHRLKPTSSFIFKIKKI</sequence>
<dbReference type="GO" id="GO:0051403">
    <property type="term" value="P:stress-activated MAPK cascade"/>
    <property type="evidence" value="ECO:0007669"/>
    <property type="project" value="TreeGrafter"/>
</dbReference>
<reference evidence="11" key="1">
    <citation type="submission" date="2023-08" db="EMBL/GenBank/DDBJ databases">
        <authorList>
            <person name="Alioto T."/>
            <person name="Alioto T."/>
            <person name="Gomez Garrido J."/>
        </authorList>
    </citation>
    <scope>NUCLEOTIDE SEQUENCE</scope>
</reference>
<dbReference type="PANTHER" id="PTHR48013:SF11">
    <property type="entry name" value="LICORNE"/>
    <property type="match status" value="1"/>
</dbReference>
<organism evidence="11 12">
    <name type="scientific">Octopus vulgaris</name>
    <name type="common">Common octopus</name>
    <dbReference type="NCBI Taxonomy" id="6645"/>
    <lineage>
        <taxon>Eukaryota</taxon>
        <taxon>Metazoa</taxon>
        <taxon>Spiralia</taxon>
        <taxon>Lophotrochozoa</taxon>
        <taxon>Mollusca</taxon>
        <taxon>Cephalopoda</taxon>
        <taxon>Coleoidea</taxon>
        <taxon>Octopodiformes</taxon>
        <taxon>Octopoda</taxon>
        <taxon>Incirrata</taxon>
        <taxon>Octopodidae</taxon>
        <taxon>Octopus</taxon>
    </lineage>
</organism>
<dbReference type="InterPro" id="IPR008271">
    <property type="entry name" value="Ser/Thr_kinase_AS"/>
</dbReference>
<dbReference type="SMART" id="SM00220">
    <property type="entry name" value="S_TKc"/>
    <property type="match status" value="1"/>
</dbReference>
<dbReference type="AlphaFoldDB" id="A0AA36F383"/>